<reference evidence="1 2" key="1">
    <citation type="journal article" date="2021" name="Sci. Rep.">
        <title>The genome of the diatom Chaetoceros tenuissimus carries an ancient integrated fragment of an extant virus.</title>
        <authorList>
            <person name="Hongo Y."/>
            <person name="Kimura K."/>
            <person name="Takaki Y."/>
            <person name="Yoshida Y."/>
            <person name="Baba S."/>
            <person name="Kobayashi G."/>
            <person name="Nagasaki K."/>
            <person name="Hano T."/>
            <person name="Tomaru Y."/>
        </authorList>
    </citation>
    <scope>NUCLEOTIDE SEQUENCE [LARGE SCALE GENOMIC DNA]</scope>
    <source>
        <strain evidence="1 2">NIES-3715</strain>
    </source>
</reference>
<dbReference type="EMBL" id="BLLK01000020">
    <property type="protein sequence ID" value="GFH44550.1"/>
    <property type="molecule type" value="Genomic_DNA"/>
</dbReference>
<comment type="caution">
    <text evidence="1">The sequence shown here is derived from an EMBL/GenBank/DDBJ whole genome shotgun (WGS) entry which is preliminary data.</text>
</comment>
<proteinExistence type="predicted"/>
<organism evidence="1 2">
    <name type="scientific">Chaetoceros tenuissimus</name>
    <dbReference type="NCBI Taxonomy" id="426638"/>
    <lineage>
        <taxon>Eukaryota</taxon>
        <taxon>Sar</taxon>
        <taxon>Stramenopiles</taxon>
        <taxon>Ochrophyta</taxon>
        <taxon>Bacillariophyta</taxon>
        <taxon>Coscinodiscophyceae</taxon>
        <taxon>Chaetocerotophycidae</taxon>
        <taxon>Chaetocerotales</taxon>
        <taxon>Chaetocerotaceae</taxon>
        <taxon>Chaetoceros</taxon>
    </lineage>
</organism>
<gene>
    <name evidence="1" type="ORF">CTEN210_01024</name>
</gene>
<dbReference type="AlphaFoldDB" id="A0AAD3CH70"/>
<sequence length="311" mass="36470">MRVATVDGLLTLFYNNSTEAWIKDSKQEWDAAAKTDRSSRAGRDDNQDFESFNVSESCKKWKRDCDRWEQIIIVEGVTVIPKWIFSNHDSIITIEERAFFNCKNLVYVKLSINIRFIRKSAFHSCNLSSIFIPPRCREIGDSNEECNLAQTFANNKNLRIVHIPQHVICGAEIIHDTDLIEYYPKRLLGEFEEEYPQDSDSDYDEVYMEQLAEYEAKEARQNQDIHNWIKHMNAGEEFNLHRACSSYQPLLEVIYGIVENKKKSLVRAFTDEWTALNEIEVTPSEYLKANPFACSELEFLRYYIKKKMDEP</sequence>
<dbReference type="InterPro" id="IPR032675">
    <property type="entry name" value="LRR_dom_sf"/>
</dbReference>
<protein>
    <submittedName>
        <fullName evidence="1">Uncharacterized protein</fullName>
    </submittedName>
</protein>
<evidence type="ECO:0000313" key="2">
    <source>
        <dbReference type="Proteomes" id="UP001054902"/>
    </source>
</evidence>
<dbReference type="Proteomes" id="UP001054902">
    <property type="component" value="Unassembled WGS sequence"/>
</dbReference>
<dbReference type="InterPro" id="IPR026906">
    <property type="entry name" value="LRR_5"/>
</dbReference>
<keyword evidence="2" id="KW-1185">Reference proteome</keyword>
<evidence type="ECO:0000313" key="1">
    <source>
        <dbReference type="EMBL" id="GFH44550.1"/>
    </source>
</evidence>
<accession>A0AAD3CH70</accession>
<dbReference type="Pfam" id="PF13306">
    <property type="entry name" value="LRR_5"/>
    <property type="match status" value="1"/>
</dbReference>
<name>A0AAD3CH70_9STRA</name>
<dbReference type="Gene3D" id="3.80.10.10">
    <property type="entry name" value="Ribonuclease Inhibitor"/>
    <property type="match status" value="1"/>
</dbReference>